<dbReference type="OrthoDB" id="6749000at2759"/>
<reference evidence="4 5" key="1">
    <citation type="submission" date="2020-04" db="EMBL/GenBank/DDBJ databases">
        <authorList>
            <person name="Wallbank WR R."/>
            <person name="Pardo Diaz C."/>
            <person name="Kozak K."/>
            <person name="Martin S."/>
            <person name="Jiggins C."/>
            <person name="Moest M."/>
            <person name="Warren A I."/>
            <person name="Byers J.R.P. K."/>
            <person name="Montejo-Kovacevich G."/>
            <person name="Yen C E."/>
        </authorList>
    </citation>
    <scope>NUCLEOTIDE SEQUENCE [LARGE SCALE GENOMIC DNA]</scope>
</reference>
<dbReference type="EMBL" id="CADEBC010000494">
    <property type="protein sequence ID" value="CAB3237708.1"/>
    <property type="molecule type" value="Genomic_DNA"/>
</dbReference>
<feature type="region of interest" description="Disordered" evidence="1">
    <location>
        <begin position="54"/>
        <end position="84"/>
    </location>
</feature>
<dbReference type="AlphaFoldDB" id="A0A8S0ZUM2"/>
<dbReference type="Proteomes" id="UP000494256">
    <property type="component" value="Unassembled WGS sequence"/>
</dbReference>
<comment type="caution">
    <text evidence="3">The sequence shown here is derived from an EMBL/GenBank/DDBJ whole genome shotgun (WGS) entry which is preliminary data.</text>
</comment>
<gene>
    <name evidence="2" type="ORF">APLA_LOCUS4559</name>
    <name evidence="3" type="ORF">APLA_LOCUS7063</name>
</gene>
<evidence type="ECO:0000313" key="5">
    <source>
        <dbReference type="Proteomes" id="UP000494256"/>
    </source>
</evidence>
<organism evidence="3 4">
    <name type="scientific">Arctia plantaginis</name>
    <name type="common">Wood tiger moth</name>
    <name type="synonym">Phalaena plantaginis</name>
    <dbReference type="NCBI Taxonomy" id="874455"/>
    <lineage>
        <taxon>Eukaryota</taxon>
        <taxon>Metazoa</taxon>
        <taxon>Ecdysozoa</taxon>
        <taxon>Arthropoda</taxon>
        <taxon>Hexapoda</taxon>
        <taxon>Insecta</taxon>
        <taxon>Pterygota</taxon>
        <taxon>Neoptera</taxon>
        <taxon>Endopterygota</taxon>
        <taxon>Lepidoptera</taxon>
        <taxon>Glossata</taxon>
        <taxon>Ditrysia</taxon>
        <taxon>Noctuoidea</taxon>
        <taxon>Erebidae</taxon>
        <taxon>Arctiinae</taxon>
        <taxon>Arctia</taxon>
    </lineage>
</organism>
<proteinExistence type="predicted"/>
<name>A0A8S0ZUM2_ARCPL</name>
<feature type="compositionally biased region" description="Basic residues" evidence="1">
    <location>
        <begin position="67"/>
        <end position="76"/>
    </location>
</feature>
<accession>A0A8S0ZUM2</accession>
<evidence type="ECO:0000256" key="1">
    <source>
        <dbReference type="SAM" id="MobiDB-lite"/>
    </source>
</evidence>
<dbReference type="EMBL" id="CADEBD010000288">
    <property type="protein sequence ID" value="CAB3230349.1"/>
    <property type="molecule type" value="Genomic_DNA"/>
</dbReference>
<protein>
    <submittedName>
        <fullName evidence="3">Uncharacterized protein</fullName>
    </submittedName>
</protein>
<evidence type="ECO:0000313" key="4">
    <source>
        <dbReference type="Proteomes" id="UP000494106"/>
    </source>
</evidence>
<keyword evidence="4" id="KW-1185">Reference proteome</keyword>
<dbReference type="Proteomes" id="UP000494106">
    <property type="component" value="Unassembled WGS sequence"/>
</dbReference>
<sequence>MDVEVPAHNETIRKIEDIIDIQKANGNFSMRQVAFNLPADTECTVSANLAKSLESGLSKSKSDDSKKKFKKLRSNRQKSPLPDVVSWPSDSDITVLRMKLCLTNSNPKERVGNIIPGDGLHQRDSSSMVNLATLIRHSQPPSKADFNIEEYLMPLTSWDREQDVYAESESKDLKVDTDETQTLNLATKFANDYNNIYEAMCSHEYVNFSSQDTSSEYSKIGTVSKFARFLRLYFCPCCTCLYRLEKMREEPSAYFTKQTFKEV</sequence>
<evidence type="ECO:0000313" key="3">
    <source>
        <dbReference type="EMBL" id="CAB3237708.1"/>
    </source>
</evidence>
<evidence type="ECO:0000313" key="2">
    <source>
        <dbReference type="EMBL" id="CAB3230349.1"/>
    </source>
</evidence>